<dbReference type="SMART" id="SM00671">
    <property type="entry name" value="SEL1"/>
    <property type="match status" value="8"/>
</dbReference>
<feature type="domain" description="Ancillary SecYEG translocon subunit/Cell division coordinator CpoB TPR" evidence="3">
    <location>
        <begin position="663"/>
        <end position="752"/>
    </location>
</feature>
<dbReference type="PaxDb" id="123214-PERMA_1589"/>
<feature type="repeat" description="TPR" evidence="1">
    <location>
        <begin position="651"/>
        <end position="684"/>
    </location>
</feature>
<dbReference type="Proteomes" id="UP000001366">
    <property type="component" value="Chromosome"/>
</dbReference>
<dbReference type="EMBL" id="CP001230">
    <property type="protein sequence ID" value="ACO03319.1"/>
    <property type="molecule type" value="Genomic_DNA"/>
</dbReference>
<feature type="repeat" description="TPR" evidence="1">
    <location>
        <begin position="535"/>
        <end position="568"/>
    </location>
</feature>
<evidence type="ECO:0000313" key="4">
    <source>
        <dbReference type="EMBL" id="ACO03319.1"/>
    </source>
</evidence>
<dbReference type="InterPro" id="IPR019734">
    <property type="entry name" value="TPR_rpt"/>
</dbReference>
<feature type="repeat" description="TPR" evidence="1">
    <location>
        <begin position="575"/>
        <end position="608"/>
    </location>
</feature>
<feature type="repeat" description="TPR" evidence="1">
    <location>
        <begin position="617"/>
        <end position="650"/>
    </location>
</feature>
<reference evidence="4 5" key="1">
    <citation type="journal article" date="2009" name="J. Bacteriol.">
        <title>Complete and draft genome sequences of six members of the Aquificales.</title>
        <authorList>
            <person name="Reysenbach A.L."/>
            <person name="Hamamura N."/>
            <person name="Podar M."/>
            <person name="Griffiths E."/>
            <person name="Ferreira S."/>
            <person name="Hochstein R."/>
            <person name="Heidelberg J."/>
            <person name="Johnson J."/>
            <person name="Mead D."/>
            <person name="Pohorille A."/>
            <person name="Sarmiento M."/>
            <person name="Schweighofer K."/>
            <person name="Seshadri R."/>
            <person name="Voytek M.A."/>
        </authorList>
    </citation>
    <scope>NUCLEOTIDE SEQUENCE [LARGE SCALE GENOMIC DNA]</scope>
    <source>
        <strain evidence="5">DSM 14350 / EX-H1</strain>
    </source>
</reference>
<dbReference type="InterPro" id="IPR018704">
    <property type="entry name" value="SecYEG/CpoB_TPR"/>
</dbReference>
<dbReference type="SUPFAM" id="SSF48452">
    <property type="entry name" value="TPR-like"/>
    <property type="match status" value="2"/>
</dbReference>
<dbReference type="HOGENOM" id="CLU_329787_0_0_0"/>
<gene>
    <name evidence="4" type="ordered locus">PERMA_1589</name>
</gene>
<dbReference type="Pfam" id="PF09976">
    <property type="entry name" value="TPR_21"/>
    <property type="match status" value="1"/>
</dbReference>
<dbReference type="RefSeq" id="WP_012675558.1">
    <property type="nucleotide sequence ID" value="NC_012440.1"/>
</dbReference>
<keyword evidence="2" id="KW-1133">Transmembrane helix</keyword>
<dbReference type="AlphaFoldDB" id="C0QRR0"/>
<protein>
    <submittedName>
        <fullName evidence="4">Putative slei family protein</fullName>
    </submittedName>
</protein>
<dbReference type="OrthoDB" id="8704at2"/>
<dbReference type="PANTHER" id="PTHR12558">
    <property type="entry name" value="CELL DIVISION CYCLE 16,23,27"/>
    <property type="match status" value="1"/>
</dbReference>
<keyword evidence="2" id="KW-0812">Transmembrane</keyword>
<evidence type="ECO:0000256" key="1">
    <source>
        <dbReference type="PROSITE-ProRule" id="PRU00339"/>
    </source>
</evidence>
<accession>C0QRR0</accession>
<evidence type="ECO:0000313" key="5">
    <source>
        <dbReference type="Proteomes" id="UP000001366"/>
    </source>
</evidence>
<feature type="repeat" description="TPR" evidence="1">
    <location>
        <begin position="416"/>
        <end position="449"/>
    </location>
</feature>
<dbReference type="InterPro" id="IPR006597">
    <property type="entry name" value="Sel1-like"/>
</dbReference>
<dbReference type="InterPro" id="IPR011990">
    <property type="entry name" value="TPR-like_helical_dom_sf"/>
</dbReference>
<feature type="repeat" description="TPR" evidence="1">
    <location>
        <begin position="316"/>
        <end position="349"/>
    </location>
</feature>
<feature type="repeat" description="TPR" evidence="1">
    <location>
        <begin position="492"/>
        <end position="525"/>
    </location>
</feature>
<feature type="transmembrane region" description="Helical" evidence="2">
    <location>
        <begin position="12"/>
        <end position="31"/>
    </location>
</feature>
<evidence type="ECO:0000256" key="2">
    <source>
        <dbReference type="SAM" id="Phobius"/>
    </source>
</evidence>
<dbReference type="Pfam" id="PF12895">
    <property type="entry name" value="ANAPC3"/>
    <property type="match status" value="1"/>
</dbReference>
<sequence>MAKRRLSKTNIFILTLILVVVLGNFLILTIANDKQIYQLSKELETQAEKFYQKKEFEKSLDFYKKALKNYEDLTIYRFFVKDDIERVKKKLETDENFRKLSQGYVYFNGKWVSEKELRNLLREKSELINDIHIILKTAKFFGDISSLENDIKVYESGLELIEKSKFREDPDVKNLENQITEKLYDLYVKAGSRYYKLDNLDKTVRYYEKAIRIKDDPDLRKKLSQIYIELAERYINEKRFNEALDTVLKAKKLGFKTDELDRKIKDIVAKLHPEKIKGVEDPSVYFFLSKKSYESGDYERAAELCEKSVNLGKKDKESLLLCGKIYFSLKDYERSLEYIDRISQMDEETEILKGMNLFYLEKYEEALPLLERYSNKEDVKGYLFEIYRNLGDLYSKDDPDRALSLFEKAAALKEDPEVYRKMADIFFNRKDFKNAYRYYKKVLSLNPKMRKDILPNYIKSVKVLAERNFQNKNYRKSLSFYTEYLSVYPRDVKILEKVGDIYRLLGNKRTAISYYEKVMKINRKYFDRNLSGKLLDLRLEMGDIYFANGEYEKAIYHYKKALVFSDSEKLAEKLAKAYIKMGDRYLKRKIYDKALDYYIKGISLKPSLGVSIEKNLGEAYIGVGEILFKRKDYRKAVKYFKKAEKFLKDDFRIFYYRGLSYLKMKDYENAIKDLEKAVSKKGDLYEIKLKLARLYLGKKDTGNAERYIDDLISKGKFLDKVYMMKGDIYLLKGDTENAFVYYIKAEESGNHSGELYFKLSKIYFKKGNSLKTVSYATKAIKKGYRDKDVYYLRGISYYRLKDYKNAIKDFSSYIKLDPDNPEVYYLRGKLYYEHGDFSKGDYGRAVSDLKKAVALGHKEAEEYLKKIENK</sequence>
<evidence type="ECO:0000259" key="3">
    <source>
        <dbReference type="Pfam" id="PF09976"/>
    </source>
</evidence>
<keyword evidence="2" id="KW-0472">Membrane</keyword>
<name>C0QRR0_PERMH</name>
<dbReference type="STRING" id="123214.PERMA_1589"/>
<feature type="repeat" description="TPR" evidence="1">
    <location>
        <begin position="787"/>
        <end position="820"/>
    </location>
</feature>
<dbReference type="PROSITE" id="PS50293">
    <property type="entry name" value="TPR_REGION"/>
    <property type="match status" value="2"/>
</dbReference>
<keyword evidence="5" id="KW-1185">Reference proteome</keyword>
<dbReference type="SMART" id="SM00028">
    <property type="entry name" value="TPR"/>
    <property type="match status" value="15"/>
</dbReference>
<dbReference type="SUPFAM" id="SSF81901">
    <property type="entry name" value="HCP-like"/>
    <property type="match status" value="1"/>
</dbReference>
<proteinExistence type="predicted"/>
<organism evidence="4 5">
    <name type="scientific">Persephonella marina (strain DSM 14350 / EX-H1)</name>
    <dbReference type="NCBI Taxonomy" id="123214"/>
    <lineage>
        <taxon>Bacteria</taxon>
        <taxon>Pseudomonadati</taxon>
        <taxon>Aquificota</taxon>
        <taxon>Aquificia</taxon>
        <taxon>Aquificales</taxon>
        <taxon>Hydrogenothermaceae</taxon>
        <taxon>Persephonella</taxon>
    </lineage>
</organism>
<dbReference type="KEGG" id="pmx:PERMA_1589"/>
<dbReference type="PANTHER" id="PTHR12558:SF13">
    <property type="entry name" value="CELL DIVISION CYCLE PROTEIN 27 HOMOLOG"/>
    <property type="match status" value="1"/>
</dbReference>
<dbReference type="Pfam" id="PF13176">
    <property type="entry name" value="TPR_7"/>
    <property type="match status" value="1"/>
</dbReference>
<dbReference type="PROSITE" id="PS50005">
    <property type="entry name" value="TPR"/>
    <property type="match status" value="9"/>
</dbReference>
<dbReference type="Gene3D" id="1.25.40.10">
    <property type="entry name" value="Tetratricopeptide repeat domain"/>
    <property type="match status" value="6"/>
</dbReference>
<dbReference type="eggNOG" id="COG0457">
    <property type="taxonomic scope" value="Bacteria"/>
</dbReference>
<dbReference type="Pfam" id="PF13414">
    <property type="entry name" value="TPR_11"/>
    <property type="match status" value="2"/>
</dbReference>
<feature type="repeat" description="TPR" evidence="1">
    <location>
        <begin position="184"/>
        <end position="217"/>
    </location>
</feature>
<keyword evidence="1" id="KW-0802">TPR repeat</keyword>
<dbReference type="Pfam" id="PF13181">
    <property type="entry name" value="TPR_8"/>
    <property type="match status" value="4"/>
</dbReference>